<keyword evidence="1" id="KW-0472">Membrane</keyword>
<reference evidence="3" key="1">
    <citation type="submission" date="2019-11" db="EMBL/GenBank/DDBJ databases">
        <authorList>
            <person name="Feng L."/>
        </authorList>
    </citation>
    <scope>NUCLEOTIDE SEQUENCE</scope>
    <source>
        <strain evidence="3">ElimosumLFYP34</strain>
    </source>
</reference>
<evidence type="ECO:0000256" key="2">
    <source>
        <dbReference type="SAM" id="SignalP"/>
    </source>
</evidence>
<dbReference type="EMBL" id="CACRTR010000009">
    <property type="protein sequence ID" value="VYU26921.1"/>
    <property type="molecule type" value="Genomic_DNA"/>
</dbReference>
<proteinExistence type="predicted"/>
<feature type="signal peptide" evidence="2">
    <location>
        <begin position="1"/>
        <end position="23"/>
    </location>
</feature>
<feature type="transmembrane region" description="Helical" evidence="1">
    <location>
        <begin position="68"/>
        <end position="88"/>
    </location>
</feature>
<sequence>MKKIFYTFLLVLLMACFCSPVFAEEDVHQGNIAIHYTAEKKTPAQEVSKGDGNRVAAPATGNTGLSDLLTLLVIASVGNTLVLIIFRIKRRKVQ</sequence>
<keyword evidence="1" id="KW-1133">Transmembrane helix</keyword>
<organism evidence="3">
    <name type="scientific">Eubacterium limosum</name>
    <dbReference type="NCBI Taxonomy" id="1736"/>
    <lineage>
        <taxon>Bacteria</taxon>
        <taxon>Bacillati</taxon>
        <taxon>Bacillota</taxon>
        <taxon>Clostridia</taxon>
        <taxon>Eubacteriales</taxon>
        <taxon>Eubacteriaceae</taxon>
        <taxon>Eubacterium</taxon>
    </lineage>
</organism>
<feature type="chain" id="PRO_5026787392" description="LPXTG cell wall anchor domain-containing protein" evidence="2">
    <location>
        <begin position="24"/>
        <end position="94"/>
    </location>
</feature>
<evidence type="ECO:0008006" key="4">
    <source>
        <dbReference type="Google" id="ProtNLM"/>
    </source>
</evidence>
<name>A0A6N3DJE5_EUBLI</name>
<protein>
    <recommendedName>
        <fullName evidence="4">LPXTG cell wall anchor domain-containing protein</fullName>
    </recommendedName>
</protein>
<keyword evidence="2" id="KW-0732">Signal</keyword>
<dbReference type="AlphaFoldDB" id="A0A6N3DJE5"/>
<evidence type="ECO:0000256" key="1">
    <source>
        <dbReference type="SAM" id="Phobius"/>
    </source>
</evidence>
<gene>
    <name evidence="3" type="ORF">ELLFYP34_03101</name>
</gene>
<dbReference type="PROSITE" id="PS51257">
    <property type="entry name" value="PROKAR_LIPOPROTEIN"/>
    <property type="match status" value="1"/>
</dbReference>
<keyword evidence="1" id="KW-0812">Transmembrane</keyword>
<accession>A0A6N3DJE5</accession>
<evidence type="ECO:0000313" key="3">
    <source>
        <dbReference type="EMBL" id="VYU26921.1"/>
    </source>
</evidence>